<name>A0ABS5NJ59_TSUPA</name>
<keyword evidence="1" id="KW-1133">Transmembrane helix</keyword>
<proteinExistence type="predicted"/>
<evidence type="ECO:0000256" key="1">
    <source>
        <dbReference type="SAM" id="Phobius"/>
    </source>
</evidence>
<comment type="caution">
    <text evidence="2">The sequence shown here is derived from an EMBL/GenBank/DDBJ whole genome shotgun (WGS) entry which is preliminary data.</text>
</comment>
<feature type="transmembrane region" description="Helical" evidence="1">
    <location>
        <begin position="103"/>
        <end position="122"/>
    </location>
</feature>
<dbReference type="EMBL" id="JAGXOE010000150">
    <property type="protein sequence ID" value="MBS4104339.1"/>
    <property type="molecule type" value="Genomic_DNA"/>
</dbReference>
<feature type="transmembrane region" description="Helical" evidence="1">
    <location>
        <begin position="68"/>
        <end position="91"/>
    </location>
</feature>
<dbReference type="RefSeq" id="WP_212555389.1">
    <property type="nucleotide sequence ID" value="NZ_JAGXOE010000150.1"/>
</dbReference>
<evidence type="ECO:0000313" key="3">
    <source>
        <dbReference type="Proteomes" id="UP000676853"/>
    </source>
</evidence>
<sequence>MNTGRNPGATTGLAIVLPLVAIVLMFSFNGVSVSAVSQVRLDLVLIGLAACVSAGIGLWGIGAAADRLGFIASALLGLADVGLMVAGASALRSISNGEAPSGGAGLAQMMIVALVLGGVAFLSRWSRDVDPTGADE</sequence>
<feature type="transmembrane region" description="Helical" evidence="1">
    <location>
        <begin position="43"/>
        <end position="62"/>
    </location>
</feature>
<keyword evidence="3" id="KW-1185">Reference proteome</keyword>
<gene>
    <name evidence="2" type="ORF">KFZ73_24305</name>
</gene>
<organism evidence="2 3">
    <name type="scientific">Tsukamurella paurometabola</name>
    <name type="common">Corynebacterium paurometabolum</name>
    <dbReference type="NCBI Taxonomy" id="2061"/>
    <lineage>
        <taxon>Bacteria</taxon>
        <taxon>Bacillati</taxon>
        <taxon>Actinomycetota</taxon>
        <taxon>Actinomycetes</taxon>
        <taxon>Mycobacteriales</taxon>
        <taxon>Tsukamurellaceae</taxon>
        <taxon>Tsukamurella</taxon>
    </lineage>
</organism>
<protein>
    <submittedName>
        <fullName evidence="2">Uncharacterized protein</fullName>
    </submittedName>
</protein>
<feature type="transmembrane region" description="Helical" evidence="1">
    <location>
        <begin position="12"/>
        <end position="31"/>
    </location>
</feature>
<keyword evidence="1" id="KW-0812">Transmembrane</keyword>
<evidence type="ECO:0000313" key="2">
    <source>
        <dbReference type="EMBL" id="MBS4104339.1"/>
    </source>
</evidence>
<keyword evidence="1" id="KW-0472">Membrane</keyword>
<reference evidence="2 3" key="1">
    <citation type="submission" date="2021-04" db="EMBL/GenBank/DDBJ databases">
        <title>Whole genome sequence analysis of a thiophenic sulfur metabolizing bacteria.</title>
        <authorList>
            <person name="Akhtar N."/>
            <person name="Akram J."/>
            <person name="Aslam A."/>
        </authorList>
    </citation>
    <scope>NUCLEOTIDE SEQUENCE [LARGE SCALE GENOMIC DNA]</scope>
    <source>
        <strain evidence="2 3">3OW</strain>
    </source>
</reference>
<accession>A0ABS5NJ59</accession>
<dbReference type="Proteomes" id="UP000676853">
    <property type="component" value="Unassembled WGS sequence"/>
</dbReference>